<comment type="subcellular location">
    <subcellularLocation>
        <location evidence="1">Membrane</location>
        <topology evidence="1">Lipid-anchor</topology>
        <topology evidence="1">GPI-anchor</topology>
    </subcellularLocation>
    <subcellularLocation>
        <location evidence="2">Secreted</location>
    </subcellularLocation>
</comment>
<evidence type="ECO:0000256" key="1">
    <source>
        <dbReference type="ARBA" id="ARBA00004589"/>
    </source>
</evidence>
<feature type="domain" description="CFEM" evidence="13">
    <location>
        <begin position="8"/>
        <end position="124"/>
    </location>
</feature>
<evidence type="ECO:0000256" key="9">
    <source>
        <dbReference type="PROSITE-ProRule" id="PRU01356"/>
    </source>
</evidence>
<dbReference type="OrthoDB" id="5426355at2759"/>
<feature type="compositionally biased region" description="Basic and acidic residues" evidence="10">
    <location>
        <begin position="237"/>
        <end position="250"/>
    </location>
</feature>
<gene>
    <name evidence="14" type="ORF">PSALAMII_LOCUS6267</name>
</gene>
<keyword evidence="6 12" id="KW-0732">Signal</keyword>
<feature type="region of interest" description="Disordered" evidence="10">
    <location>
        <begin position="184"/>
        <end position="250"/>
    </location>
</feature>
<protein>
    <recommendedName>
        <fullName evidence="13">CFEM domain-containing protein</fullName>
    </recommendedName>
</protein>
<reference evidence="14" key="1">
    <citation type="submission" date="2021-07" db="EMBL/GenBank/DDBJ databases">
        <authorList>
            <person name="Branca A.L. A."/>
        </authorList>
    </citation>
    <scope>NUCLEOTIDE SEQUENCE</scope>
</reference>
<evidence type="ECO:0000313" key="15">
    <source>
        <dbReference type="Proteomes" id="UP001152646"/>
    </source>
</evidence>
<feature type="compositionally biased region" description="Polar residues" evidence="10">
    <location>
        <begin position="214"/>
        <end position="231"/>
    </location>
</feature>
<feature type="chain" id="PRO_5040790694" description="CFEM domain-containing protein" evidence="12">
    <location>
        <begin position="22"/>
        <end position="250"/>
    </location>
</feature>
<keyword evidence="5" id="KW-0336">GPI-anchor</keyword>
<dbReference type="GO" id="GO:0046872">
    <property type="term" value="F:metal ion binding"/>
    <property type="evidence" value="ECO:0007669"/>
    <property type="project" value="UniProtKB-UniRule"/>
</dbReference>
<evidence type="ECO:0000256" key="12">
    <source>
        <dbReference type="SAM" id="SignalP"/>
    </source>
</evidence>
<dbReference type="PROSITE" id="PS52012">
    <property type="entry name" value="CFEM"/>
    <property type="match status" value="1"/>
</dbReference>
<keyword evidence="11" id="KW-0472">Membrane</keyword>
<evidence type="ECO:0000256" key="8">
    <source>
        <dbReference type="ARBA" id="ARBA00023288"/>
    </source>
</evidence>
<comment type="caution">
    <text evidence="14">The sequence shown here is derived from an EMBL/GenBank/DDBJ whole genome shotgun (WGS) entry which is preliminary data.</text>
</comment>
<keyword evidence="8" id="KW-0449">Lipoprotein</keyword>
<evidence type="ECO:0000256" key="10">
    <source>
        <dbReference type="SAM" id="MobiDB-lite"/>
    </source>
</evidence>
<dbReference type="EMBL" id="CAJVPA010000189">
    <property type="protein sequence ID" value="CAG8383336.1"/>
    <property type="molecule type" value="Genomic_DNA"/>
</dbReference>
<evidence type="ECO:0000259" key="13">
    <source>
        <dbReference type="PROSITE" id="PS52012"/>
    </source>
</evidence>
<keyword evidence="9" id="KW-0408">Iron</keyword>
<comment type="similarity">
    <text evidence="3">Belongs to the RBT5 family.</text>
</comment>
<organism evidence="14 15">
    <name type="scientific">Penicillium salamii</name>
    <dbReference type="NCBI Taxonomy" id="1612424"/>
    <lineage>
        <taxon>Eukaryota</taxon>
        <taxon>Fungi</taxon>
        <taxon>Dikarya</taxon>
        <taxon>Ascomycota</taxon>
        <taxon>Pezizomycotina</taxon>
        <taxon>Eurotiomycetes</taxon>
        <taxon>Eurotiomycetidae</taxon>
        <taxon>Eurotiales</taxon>
        <taxon>Aspergillaceae</taxon>
        <taxon>Penicillium</taxon>
    </lineage>
</organism>
<evidence type="ECO:0000256" key="5">
    <source>
        <dbReference type="ARBA" id="ARBA00022622"/>
    </source>
</evidence>
<dbReference type="Proteomes" id="UP001152646">
    <property type="component" value="Unassembled WGS sequence"/>
</dbReference>
<feature type="binding site" description="axial binding residue" evidence="9">
    <location>
        <position position="56"/>
    </location>
    <ligand>
        <name>heme</name>
        <dbReference type="ChEBI" id="CHEBI:30413"/>
    </ligand>
    <ligandPart>
        <name>Fe</name>
        <dbReference type="ChEBI" id="CHEBI:18248"/>
    </ligandPart>
</feature>
<keyword evidence="7" id="KW-1015">Disulfide bond</keyword>
<dbReference type="GO" id="GO:0098552">
    <property type="term" value="C:side of membrane"/>
    <property type="evidence" value="ECO:0007669"/>
    <property type="project" value="UniProtKB-KW"/>
</dbReference>
<accession>A0A9W4J9I1</accession>
<evidence type="ECO:0000256" key="2">
    <source>
        <dbReference type="ARBA" id="ARBA00004613"/>
    </source>
</evidence>
<evidence type="ECO:0000313" key="14">
    <source>
        <dbReference type="EMBL" id="CAG8383336.1"/>
    </source>
</evidence>
<evidence type="ECO:0000256" key="3">
    <source>
        <dbReference type="ARBA" id="ARBA00010031"/>
    </source>
</evidence>
<feature type="transmembrane region" description="Helical" evidence="11">
    <location>
        <begin position="149"/>
        <end position="170"/>
    </location>
</feature>
<evidence type="ECO:0000256" key="4">
    <source>
        <dbReference type="ARBA" id="ARBA00022525"/>
    </source>
</evidence>
<keyword evidence="9" id="KW-0479">Metal-binding</keyword>
<evidence type="ECO:0000256" key="11">
    <source>
        <dbReference type="SAM" id="Phobius"/>
    </source>
</evidence>
<feature type="region of interest" description="Disordered" evidence="10">
    <location>
        <begin position="103"/>
        <end position="135"/>
    </location>
</feature>
<proteinExistence type="inferred from homology"/>
<dbReference type="AlphaFoldDB" id="A0A9W4J9I1"/>
<evidence type="ECO:0000256" key="7">
    <source>
        <dbReference type="ARBA" id="ARBA00023157"/>
    </source>
</evidence>
<dbReference type="GO" id="GO:0005576">
    <property type="term" value="C:extracellular region"/>
    <property type="evidence" value="ECO:0007669"/>
    <property type="project" value="UniProtKB-SubCell"/>
</dbReference>
<keyword evidence="11" id="KW-1133">Transmembrane helix</keyword>
<keyword evidence="4" id="KW-0964">Secreted</keyword>
<evidence type="ECO:0000256" key="6">
    <source>
        <dbReference type="ARBA" id="ARBA00022729"/>
    </source>
</evidence>
<feature type="signal peptide" evidence="12">
    <location>
        <begin position="1"/>
        <end position="21"/>
    </location>
</feature>
<dbReference type="InterPro" id="IPR008427">
    <property type="entry name" value="Extracellular_membr_CFEM_dom"/>
</dbReference>
<keyword evidence="9" id="KW-0349">Heme</keyword>
<name>A0A9W4J9I1_9EURO</name>
<keyword evidence="11" id="KW-0812">Transmembrane</keyword>
<comment type="caution">
    <text evidence="9">Lacks conserved residue(s) required for the propagation of feature annotation.</text>
</comment>
<keyword evidence="5" id="KW-0325">Glycoprotein</keyword>
<sequence>MATMSRLSILLVLTFALSALSASILPASASSSFPQCGLTCTALTNAQTSCESGATDSWTSCFCQSSLLTGLKTSGSVCSSCSTEDQSTLSTWYNNYCKSGGTSNSAATTTSSGTSATASSTSTGTASKSNANTSATEEKKSWWSTHFQWVIMLIVLVIGFGIIGALGVWFKRRYDAKRPNLYHGGSSGALSTASPPRDAAWGPTEPVMPGLPTGSVTSSRSTMAKSSTPVPSRSKLSKVEHPGDMETRQV</sequence>